<name>A0A0C2MU28_THEKT</name>
<dbReference type="EMBL" id="JWZT01003972">
    <property type="protein sequence ID" value="KII65177.1"/>
    <property type="molecule type" value="Genomic_DNA"/>
</dbReference>
<dbReference type="OrthoDB" id="6019747at2759"/>
<evidence type="ECO:0000256" key="1">
    <source>
        <dbReference type="SAM" id="SignalP"/>
    </source>
</evidence>
<gene>
    <name evidence="2" type="ORF">RF11_12083</name>
</gene>
<proteinExistence type="predicted"/>
<sequence length="196" mass="22138">MRTILFVFSTVLNTANGSTCTYWLMDKSGDLHSRLLYDLGVNLTISGDWTYSSVDKFNPKCYSIKPSMFHSMNAWISMISTYSTLQDCCQHQILECLQHHLPEERGKDFVNRVLNTCTRFQGRVSQILCRDGKEGTNVINRITLVSDDTPTKEPMKLGCQTGDNTIFQHPNDFVLVDVERGIIQSASSLKIQSGKS</sequence>
<protein>
    <submittedName>
        <fullName evidence="2">Uncharacterized protein</fullName>
    </submittedName>
</protein>
<dbReference type="GO" id="GO:0033897">
    <property type="term" value="F:ribonuclease T2 activity"/>
    <property type="evidence" value="ECO:0007669"/>
    <property type="project" value="InterPro"/>
</dbReference>
<feature type="signal peptide" evidence="1">
    <location>
        <begin position="1"/>
        <end position="17"/>
    </location>
</feature>
<evidence type="ECO:0000313" key="2">
    <source>
        <dbReference type="EMBL" id="KII65177.1"/>
    </source>
</evidence>
<dbReference type="Proteomes" id="UP000031668">
    <property type="component" value="Unassembled WGS sequence"/>
</dbReference>
<organism evidence="2 3">
    <name type="scientific">Thelohanellus kitauei</name>
    <name type="common">Myxosporean</name>
    <dbReference type="NCBI Taxonomy" id="669202"/>
    <lineage>
        <taxon>Eukaryota</taxon>
        <taxon>Metazoa</taxon>
        <taxon>Cnidaria</taxon>
        <taxon>Myxozoa</taxon>
        <taxon>Myxosporea</taxon>
        <taxon>Bivalvulida</taxon>
        <taxon>Platysporina</taxon>
        <taxon>Myxobolidae</taxon>
        <taxon>Thelohanellus</taxon>
    </lineage>
</organism>
<dbReference type="GO" id="GO:0003723">
    <property type="term" value="F:RNA binding"/>
    <property type="evidence" value="ECO:0007669"/>
    <property type="project" value="InterPro"/>
</dbReference>
<accession>A0A0C2MU28</accession>
<dbReference type="InterPro" id="IPR036430">
    <property type="entry name" value="RNase_T2-like_sf"/>
</dbReference>
<dbReference type="AlphaFoldDB" id="A0A0C2MU28"/>
<reference evidence="2 3" key="1">
    <citation type="journal article" date="2014" name="Genome Biol. Evol.">
        <title>The genome of the myxosporean Thelohanellus kitauei shows adaptations to nutrient acquisition within its fish host.</title>
        <authorList>
            <person name="Yang Y."/>
            <person name="Xiong J."/>
            <person name="Zhou Z."/>
            <person name="Huo F."/>
            <person name="Miao W."/>
            <person name="Ran C."/>
            <person name="Liu Y."/>
            <person name="Zhang J."/>
            <person name="Feng J."/>
            <person name="Wang M."/>
            <person name="Wang M."/>
            <person name="Wang L."/>
            <person name="Yao B."/>
        </authorList>
    </citation>
    <scope>NUCLEOTIDE SEQUENCE [LARGE SCALE GENOMIC DNA]</scope>
    <source>
        <strain evidence="2">Wuqing</strain>
    </source>
</reference>
<keyword evidence="3" id="KW-1185">Reference proteome</keyword>
<comment type="caution">
    <text evidence="2">The sequence shown here is derived from an EMBL/GenBank/DDBJ whole genome shotgun (WGS) entry which is preliminary data.</text>
</comment>
<evidence type="ECO:0000313" key="3">
    <source>
        <dbReference type="Proteomes" id="UP000031668"/>
    </source>
</evidence>
<dbReference type="Gene3D" id="3.90.730.10">
    <property type="entry name" value="Ribonuclease T2-like"/>
    <property type="match status" value="1"/>
</dbReference>
<feature type="chain" id="PRO_5002168966" evidence="1">
    <location>
        <begin position="18"/>
        <end position="196"/>
    </location>
</feature>
<keyword evidence="1" id="KW-0732">Signal</keyword>